<dbReference type="GO" id="GO:0051082">
    <property type="term" value="F:unfolded protein binding"/>
    <property type="evidence" value="ECO:0007669"/>
    <property type="project" value="TreeGrafter"/>
</dbReference>
<dbReference type="RefSeq" id="WP_168606901.1">
    <property type="nucleotide sequence ID" value="NZ_CP038852.1"/>
</dbReference>
<feature type="compositionally biased region" description="Low complexity" evidence="13">
    <location>
        <begin position="1"/>
        <end position="11"/>
    </location>
</feature>
<comment type="similarity">
    <text evidence="2 10 12">Belongs to the GrpE family.</text>
</comment>
<accession>A0A6H1Q2L8</accession>
<evidence type="ECO:0000256" key="12">
    <source>
        <dbReference type="RuleBase" id="RU004478"/>
    </source>
</evidence>
<evidence type="ECO:0000256" key="11">
    <source>
        <dbReference type="RuleBase" id="RU000639"/>
    </source>
</evidence>
<evidence type="ECO:0000256" key="3">
    <source>
        <dbReference type="ARBA" id="ARBA00011738"/>
    </source>
</evidence>
<dbReference type="GO" id="GO:0051087">
    <property type="term" value="F:protein-folding chaperone binding"/>
    <property type="evidence" value="ECO:0007669"/>
    <property type="project" value="InterPro"/>
</dbReference>
<dbReference type="PROSITE" id="PS01071">
    <property type="entry name" value="GRPE"/>
    <property type="match status" value="1"/>
</dbReference>
<evidence type="ECO:0000313" key="15">
    <source>
        <dbReference type="Proteomes" id="UP000501094"/>
    </source>
</evidence>
<dbReference type="AlphaFoldDB" id="A0A6H1Q2L8"/>
<dbReference type="GO" id="GO:0006457">
    <property type="term" value="P:protein folding"/>
    <property type="evidence" value="ECO:0007669"/>
    <property type="project" value="InterPro"/>
</dbReference>
<organism evidence="14 15">
    <name type="scientific">Candidatus Pelagibacter giovannonii</name>
    <dbReference type="NCBI Taxonomy" id="2563896"/>
    <lineage>
        <taxon>Bacteria</taxon>
        <taxon>Pseudomonadati</taxon>
        <taxon>Pseudomonadota</taxon>
        <taxon>Alphaproteobacteria</taxon>
        <taxon>Candidatus Pelagibacterales</taxon>
        <taxon>Candidatus Pelagibacteraceae</taxon>
        <taxon>Candidatus Pelagibacter</taxon>
    </lineage>
</organism>
<dbReference type="PRINTS" id="PR00773">
    <property type="entry name" value="GRPEPROTEIN"/>
</dbReference>
<dbReference type="GO" id="GO:0005737">
    <property type="term" value="C:cytoplasm"/>
    <property type="evidence" value="ECO:0007669"/>
    <property type="project" value="UniProtKB-SubCell"/>
</dbReference>
<reference evidence="14 15" key="1">
    <citation type="journal article" date="2020" name="Nat. Microbiol.">
        <title>Lysogenic host-virus interactions in SAR11 marine bacteria.</title>
        <authorList>
            <person name="Morris R.M."/>
            <person name="Cain K.R."/>
            <person name="Hvorecny K.L."/>
            <person name="Kollman J.M."/>
        </authorList>
    </citation>
    <scope>NUCLEOTIDE SEQUENCE [LARGE SCALE GENOMIC DNA]</scope>
    <source>
        <strain evidence="14 15">NP1</strain>
    </source>
</reference>
<evidence type="ECO:0000256" key="2">
    <source>
        <dbReference type="ARBA" id="ARBA00009054"/>
    </source>
</evidence>
<dbReference type="InterPro" id="IPR000740">
    <property type="entry name" value="GrpE"/>
</dbReference>
<evidence type="ECO:0000256" key="4">
    <source>
        <dbReference type="ARBA" id="ARBA00022490"/>
    </source>
</evidence>
<evidence type="ECO:0000256" key="1">
    <source>
        <dbReference type="ARBA" id="ARBA00004496"/>
    </source>
</evidence>
<dbReference type="PANTHER" id="PTHR21237">
    <property type="entry name" value="GRPE PROTEIN"/>
    <property type="match status" value="1"/>
</dbReference>
<dbReference type="KEGG" id="peg:E5R92_04460"/>
<dbReference type="EMBL" id="CP038852">
    <property type="protein sequence ID" value="QIZ21031.1"/>
    <property type="molecule type" value="Genomic_DNA"/>
</dbReference>
<evidence type="ECO:0000256" key="7">
    <source>
        <dbReference type="ARBA" id="ARBA00053401"/>
    </source>
</evidence>
<dbReference type="SUPFAM" id="SSF58014">
    <property type="entry name" value="Coiled-coil domain of nucleotide exchange factor GrpE"/>
    <property type="match status" value="1"/>
</dbReference>
<dbReference type="InterPro" id="IPR009012">
    <property type="entry name" value="GrpE_head"/>
</dbReference>
<dbReference type="GO" id="GO:0042803">
    <property type="term" value="F:protein homodimerization activity"/>
    <property type="evidence" value="ECO:0007669"/>
    <property type="project" value="InterPro"/>
</dbReference>
<dbReference type="Gene3D" id="2.30.22.10">
    <property type="entry name" value="Head domain of nucleotide exchange factor GrpE"/>
    <property type="match status" value="1"/>
</dbReference>
<gene>
    <name evidence="10" type="primary">grpE</name>
    <name evidence="14" type="ORF">E5R92_04460</name>
</gene>
<name>A0A6H1Q2L8_9PROT</name>
<dbReference type="PANTHER" id="PTHR21237:SF40">
    <property type="entry name" value="CELL CYCLE AND APOPTOSIS REGULATOR PROTEIN 2"/>
    <property type="match status" value="1"/>
</dbReference>
<evidence type="ECO:0000256" key="9">
    <source>
        <dbReference type="ARBA" id="ARBA00076414"/>
    </source>
</evidence>
<evidence type="ECO:0000256" key="10">
    <source>
        <dbReference type="HAMAP-Rule" id="MF_01151"/>
    </source>
</evidence>
<dbReference type="GO" id="GO:0000774">
    <property type="term" value="F:adenyl-nucleotide exchange factor activity"/>
    <property type="evidence" value="ECO:0007669"/>
    <property type="project" value="InterPro"/>
</dbReference>
<evidence type="ECO:0000256" key="13">
    <source>
        <dbReference type="SAM" id="MobiDB-lite"/>
    </source>
</evidence>
<dbReference type="Gene3D" id="3.90.20.20">
    <property type="match status" value="1"/>
</dbReference>
<dbReference type="CDD" id="cd00446">
    <property type="entry name" value="GrpE"/>
    <property type="match status" value="1"/>
</dbReference>
<evidence type="ECO:0000313" key="14">
    <source>
        <dbReference type="EMBL" id="QIZ21031.1"/>
    </source>
</evidence>
<comment type="subunit">
    <text evidence="3 10">Homodimer.</text>
</comment>
<feature type="region of interest" description="Disordered" evidence="13">
    <location>
        <begin position="188"/>
        <end position="211"/>
    </location>
</feature>
<keyword evidence="6 10" id="KW-0143">Chaperone</keyword>
<dbReference type="SUPFAM" id="SSF51064">
    <property type="entry name" value="Head domain of nucleotide exchange factor GrpE"/>
    <property type="match status" value="1"/>
</dbReference>
<evidence type="ECO:0000256" key="5">
    <source>
        <dbReference type="ARBA" id="ARBA00023016"/>
    </source>
</evidence>
<dbReference type="FunFam" id="2.30.22.10:FF:000001">
    <property type="entry name" value="Protein GrpE"/>
    <property type="match status" value="1"/>
</dbReference>
<keyword evidence="15" id="KW-1185">Reference proteome</keyword>
<dbReference type="Proteomes" id="UP000501094">
    <property type="component" value="Chromosome"/>
</dbReference>
<keyword evidence="4 10" id="KW-0963">Cytoplasm</keyword>
<dbReference type="InterPro" id="IPR013805">
    <property type="entry name" value="GrpE_CC"/>
</dbReference>
<dbReference type="Pfam" id="PF01025">
    <property type="entry name" value="GrpE"/>
    <property type="match status" value="1"/>
</dbReference>
<feature type="compositionally biased region" description="Low complexity" evidence="13">
    <location>
        <begin position="22"/>
        <end position="32"/>
    </location>
</feature>
<evidence type="ECO:0000256" key="6">
    <source>
        <dbReference type="ARBA" id="ARBA00023186"/>
    </source>
</evidence>
<protein>
    <recommendedName>
        <fullName evidence="8 10">Protein GrpE</fullName>
    </recommendedName>
    <alternativeName>
        <fullName evidence="9 10">HSP-70 cofactor</fullName>
    </alternativeName>
</protein>
<comment type="function">
    <text evidence="7 10 11">Participates actively in the response to hyperosmotic and heat shock by preventing the aggregation of stress-denatured proteins, in association with DnaK and GrpE. It is the nucleotide exchange factor for DnaK and may function as a thermosensor. Unfolded proteins bind initially to DnaJ; upon interaction with the DnaJ-bound protein, DnaK hydrolyzes its bound ATP, resulting in the formation of a stable complex. GrpE releases ADP from DnaK; ATP binding to DnaK triggers the release of the substrate protein, thus completing the reaction cycle. Several rounds of ATP-dependent interactions between DnaJ, DnaK and GrpE are required for fully efficient folding.</text>
</comment>
<dbReference type="HAMAP" id="MF_01151">
    <property type="entry name" value="GrpE"/>
    <property type="match status" value="1"/>
</dbReference>
<comment type="subcellular location">
    <subcellularLocation>
        <location evidence="1 10">Cytoplasm</location>
    </subcellularLocation>
</comment>
<evidence type="ECO:0000256" key="8">
    <source>
        <dbReference type="ARBA" id="ARBA00072274"/>
    </source>
</evidence>
<proteinExistence type="inferred from homology"/>
<sequence length="211" mass="24393">MEKDQNINSENQNEEIKEIESEGQIQEEQVISAEKKEKAKEITPEEKIKELEDKLTRTFAEMENQRRRFEKEKDDAFDYGGFSFAKEALSLIDNLERSKLILESDEVLKDTEALKKTLEHFEIINKDMISIFSKNGITPVISIGKKLDPNQHQAMMEIDDDQKEPGTIVQEIQKGFMMKDRLLRPALVGVSKKSKAQDDQKSEENKENSNN</sequence>
<feature type="region of interest" description="Disordered" evidence="13">
    <location>
        <begin position="1"/>
        <end position="41"/>
    </location>
</feature>
<feature type="compositionally biased region" description="Basic and acidic residues" evidence="13">
    <location>
        <begin position="195"/>
        <end position="211"/>
    </location>
</feature>
<keyword evidence="5 10" id="KW-0346">Stress response</keyword>